<dbReference type="Pfam" id="PF00891">
    <property type="entry name" value="Methyltransf_2"/>
    <property type="match status" value="1"/>
</dbReference>
<dbReference type="OrthoDB" id="2410195at2759"/>
<name>A0A8H6S5N1_MYCCL</name>
<dbReference type="InterPro" id="IPR001077">
    <property type="entry name" value="COMT_C"/>
</dbReference>
<dbReference type="PROSITE" id="PS51683">
    <property type="entry name" value="SAM_OMT_II"/>
    <property type="match status" value="1"/>
</dbReference>
<reference evidence="6" key="1">
    <citation type="submission" date="2020-05" db="EMBL/GenBank/DDBJ databases">
        <title>Mycena genomes resolve the evolution of fungal bioluminescence.</title>
        <authorList>
            <person name="Tsai I.J."/>
        </authorList>
    </citation>
    <scope>NUCLEOTIDE SEQUENCE</scope>
    <source>
        <strain evidence="6">110903Hualien_Pintung</strain>
    </source>
</reference>
<dbReference type="GO" id="GO:0032259">
    <property type="term" value="P:methylation"/>
    <property type="evidence" value="ECO:0007669"/>
    <property type="project" value="UniProtKB-KW"/>
</dbReference>
<dbReference type="Gene3D" id="3.40.50.150">
    <property type="entry name" value="Vaccinia Virus protein VP39"/>
    <property type="match status" value="1"/>
</dbReference>
<proteinExistence type="predicted"/>
<evidence type="ECO:0000256" key="3">
    <source>
        <dbReference type="ARBA" id="ARBA00022691"/>
    </source>
</evidence>
<dbReference type="PANTHER" id="PTHR43712">
    <property type="entry name" value="PUTATIVE (AFU_ORTHOLOGUE AFUA_4G14580)-RELATED"/>
    <property type="match status" value="1"/>
</dbReference>
<organism evidence="6 7">
    <name type="scientific">Mycena chlorophos</name>
    <name type="common">Agaric fungus</name>
    <name type="synonym">Agaricus chlorophos</name>
    <dbReference type="NCBI Taxonomy" id="658473"/>
    <lineage>
        <taxon>Eukaryota</taxon>
        <taxon>Fungi</taxon>
        <taxon>Dikarya</taxon>
        <taxon>Basidiomycota</taxon>
        <taxon>Agaricomycotina</taxon>
        <taxon>Agaricomycetes</taxon>
        <taxon>Agaricomycetidae</taxon>
        <taxon>Agaricales</taxon>
        <taxon>Marasmiineae</taxon>
        <taxon>Mycenaceae</taxon>
        <taxon>Mycena</taxon>
    </lineage>
</organism>
<keyword evidence="7" id="KW-1185">Reference proteome</keyword>
<dbReference type="InterPro" id="IPR036390">
    <property type="entry name" value="WH_DNA-bd_sf"/>
</dbReference>
<feature type="domain" description="O-methyltransferase C-terminal" evidence="5">
    <location>
        <begin position="272"/>
        <end position="398"/>
    </location>
</feature>
<dbReference type="GO" id="GO:0008171">
    <property type="term" value="F:O-methyltransferase activity"/>
    <property type="evidence" value="ECO:0007669"/>
    <property type="project" value="InterPro"/>
</dbReference>
<dbReference type="PANTHER" id="PTHR43712:SF2">
    <property type="entry name" value="O-METHYLTRANSFERASE CICE"/>
    <property type="match status" value="1"/>
</dbReference>
<dbReference type="SUPFAM" id="SSF53335">
    <property type="entry name" value="S-adenosyl-L-methionine-dependent methyltransferases"/>
    <property type="match status" value="1"/>
</dbReference>
<evidence type="ECO:0000256" key="4">
    <source>
        <dbReference type="SAM" id="MobiDB-lite"/>
    </source>
</evidence>
<gene>
    <name evidence="6" type="ORF">HMN09_01235600</name>
</gene>
<sequence>MSTITTTLTTLRQLAGLITASVDAIEATYTSHGLDFPSLSANTFSPTDPAEKLRQDPAVSAAIRTIVAATSQLSAEVASPVASGMQAAQTHFISACLNAALELNVVELLRESGPDGMQRRARPIRGLSVPRVLRLLVTHHIFRELRTDVFANNRISAAFDKGKSSKELFERPAERFDGLGTAGLAALAEHMTTINFRSAAELTDAIVHTPPDASERILPFNKAYNTDLAHYAWLHQPENVLPFKRFALAMDGVMAMKPGDGILEGGFDWGSLPAGSRIVDVGSGNGQVSLHIARNHPELRIVNQDLASQIAGAEQRAASSSSKASFPSSQPQRIDTPPAHDFFTPQPITDADVFVLRYITHNWQDDKVVRILQHLRDAAKPGTRLVLIDDVVPAAARSSDSEPDLNARPVAPAPLLPNWGIANAQTYYTDLIMYLLVDGVERTVDGFARVLDCAGWKLERVYYPSGADQSHVVAVPV</sequence>
<evidence type="ECO:0000256" key="2">
    <source>
        <dbReference type="ARBA" id="ARBA00022679"/>
    </source>
</evidence>
<evidence type="ECO:0000313" key="6">
    <source>
        <dbReference type="EMBL" id="KAF7291760.1"/>
    </source>
</evidence>
<evidence type="ECO:0000313" key="7">
    <source>
        <dbReference type="Proteomes" id="UP000613580"/>
    </source>
</evidence>
<dbReference type="AlphaFoldDB" id="A0A8H6S5N1"/>
<dbReference type="Gene3D" id="1.10.10.10">
    <property type="entry name" value="Winged helix-like DNA-binding domain superfamily/Winged helix DNA-binding domain"/>
    <property type="match status" value="1"/>
</dbReference>
<accession>A0A8H6S5N1</accession>
<feature type="region of interest" description="Disordered" evidence="4">
    <location>
        <begin position="313"/>
        <end position="340"/>
    </location>
</feature>
<keyword evidence="2" id="KW-0808">Transferase</keyword>
<dbReference type="EMBL" id="JACAZE010000023">
    <property type="protein sequence ID" value="KAF7291760.1"/>
    <property type="molecule type" value="Genomic_DNA"/>
</dbReference>
<dbReference type="InterPro" id="IPR029063">
    <property type="entry name" value="SAM-dependent_MTases_sf"/>
</dbReference>
<feature type="compositionally biased region" description="Low complexity" evidence="4">
    <location>
        <begin position="317"/>
        <end position="329"/>
    </location>
</feature>
<protein>
    <submittedName>
        <fullName evidence="6">Methyltransf-2 domain-containing protein</fullName>
    </submittedName>
</protein>
<keyword evidence="3" id="KW-0949">S-adenosyl-L-methionine</keyword>
<dbReference type="InterPro" id="IPR016461">
    <property type="entry name" value="COMT-like"/>
</dbReference>
<evidence type="ECO:0000256" key="1">
    <source>
        <dbReference type="ARBA" id="ARBA00022603"/>
    </source>
</evidence>
<dbReference type="InterPro" id="IPR036388">
    <property type="entry name" value="WH-like_DNA-bd_sf"/>
</dbReference>
<evidence type="ECO:0000259" key="5">
    <source>
        <dbReference type="Pfam" id="PF00891"/>
    </source>
</evidence>
<dbReference type="Proteomes" id="UP000613580">
    <property type="component" value="Unassembled WGS sequence"/>
</dbReference>
<comment type="caution">
    <text evidence="6">The sequence shown here is derived from an EMBL/GenBank/DDBJ whole genome shotgun (WGS) entry which is preliminary data.</text>
</comment>
<keyword evidence="1" id="KW-0489">Methyltransferase</keyword>
<dbReference type="SUPFAM" id="SSF46785">
    <property type="entry name" value="Winged helix' DNA-binding domain"/>
    <property type="match status" value="1"/>
</dbReference>